<dbReference type="SUPFAM" id="SSF51430">
    <property type="entry name" value="NAD(P)-linked oxidoreductase"/>
    <property type="match status" value="1"/>
</dbReference>
<dbReference type="Gene3D" id="3.20.20.100">
    <property type="entry name" value="NADP-dependent oxidoreductase domain"/>
    <property type="match status" value="1"/>
</dbReference>
<proteinExistence type="inferred from homology"/>
<dbReference type="PANTHER" id="PTHR43827">
    <property type="entry name" value="2,5-DIKETO-D-GLUCONIC ACID REDUCTASE"/>
    <property type="match status" value="1"/>
</dbReference>
<dbReference type="InterPro" id="IPR036812">
    <property type="entry name" value="NAD(P)_OxRdtase_dom_sf"/>
</dbReference>
<gene>
    <name evidence="9" type="ORF">GAP48_03705</name>
</gene>
<reference evidence="9 10" key="1">
    <citation type="journal article" date="2019" name="Nat. Med.">
        <title>A library of human gut bacterial isolates paired with longitudinal multiomics data enables mechanistic microbiome research.</title>
        <authorList>
            <person name="Poyet M."/>
            <person name="Groussin M."/>
            <person name="Gibbons S.M."/>
            <person name="Avila-Pacheco J."/>
            <person name="Jiang X."/>
            <person name="Kearney S.M."/>
            <person name="Perrotta A.R."/>
            <person name="Berdy B."/>
            <person name="Zhao S."/>
            <person name="Lieberman T.D."/>
            <person name="Swanson P.K."/>
            <person name="Smith M."/>
            <person name="Roesemann S."/>
            <person name="Alexander J.E."/>
            <person name="Rich S.A."/>
            <person name="Livny J."/>
            <person name="Vlamakis H."/>
            <person name="Clish C."/>
            <person name="Bullock K."/>
            <person name="Deik A."/>
            <person name="Scott J."/>
            <person name="Pierce K.A."/>
            <person name="Xavier R.J."/>
            <person name="Alm E.J."/>
        </authorList>
    </citation>
    <scope>NUCLEOTIDE SEQUENCE [LARGE SCALE GENOMIC DNA]</scope>
    <source>
        <strain evidence="9 10">BIOML-A3</strain>
    </source>
</reference>
<feature type="active site" description="Proton donor" evidence="5">
    <location>
        <position position="47"/>
    </location>
</feature>
<evidence type="ECO:0000256" key="3">
    <source>
        <dbReference type="ARBA" id="ARBA00023002"/>
    </source>
</evidence>
<accession>A0A6I0LST3</accession>
<dbReference type="FunFam" id="3.20.20.100:FF:000002">
    <property type="entry name" value="2,5-diketo-D-gluconic acid reductase A"/>
    <property type="match status" value="1"/>
</dbReference>
<dbReference type="PROSITE" id="PS00062">
    <property type="entry name" value="ALDOKETO_REDUCTASE_2"/>
    <property type="match status" value="1"/>
</dbReference>
<comment type="catalytic activity">
    <reaction evidence="4">
        <text>hydroxyacetone + NADP(+) = methylglyoxal + NADPH + H(+)</text>
        <dbReference type="Rhea" id="RHEA:27986"/>
        <dbReference type="ChEBI" id="CHEBI:15378"/>
        <dbReference type="ChEBI" id="CHEBI:17158"/>
        <dbReference type="ChEBI" id="CHEBI:27957"/>
        <dbReference type="ChEBI" id="CHEBI:57783"/>
        <dbReference type="ChEBI" id="CHEBI:58349"/>
    </reaction>
</comment>
<keyword evidence="3" id="KW-0560">Oxidoreductase</keyword>
<evidence type="ECO:0000259" key="8">
    <source>
        <dbReference type="Pfam" id="PF00248"/>
    </source>
</evidence>
<evidence type="ECO:0000313" key="9">
    <source>
        <dbReference type="EMBL" id="KAB4257719.1"/>
    </source>
</evidence>
<feature type="binding site" evidence="6">
    <location>
        <position position="105"/>
    </location>
    <ligand>
        <name>substrate</name>
    </ligand>
</feature>
<evidence type="ECO:0000256" key="6">
    <source>
        <dbReference type="PIRSR" id="PIRSR000097-2"/>
    </source>
</evidence>
<evidence type="ECO:0000256" key="1">
    <source>
        <dbReference type="ARBA" id="ARBA00007905"/>
    </source>
</evidence>
<evidence type="ECO:0000256" key="4">
    <source>
        <dbReference type="ARBA" id="ARBA00049445"/>
    </source>
</evidence>
<evidence type="ECO:0000313" key="10">
    <source>
        <dbReference type="Proteomes" id="UP000487989"/>
    </source>
</evidence>
<organism evidence="9 10">
    <name type="scientific">Bacteroides uniformis</name>
    <dbReference type="NCBI Taxonomy" id="820"/>
    <lineage>
        <taxon>Bacteria</taxon>
        <taxon>Pseudomonadati</taxon>
        <taxon>Bacteroidota</taxon>
        <taxon>Bacteroidia</taxon>
        <taxon>Bacteroidales</taxon>
        <taxon>Bacteroidaceae</taxon>
        <taxon>Bacteroides</taxon>
    </lineage>
</organism>
<evidence type="ECO:0000256" key="2">
    <source>
        <dbReference type="ARBA" id="ARBA00022857"/>
    </source>
</evidence>
<feature type="domain" description="NADP-dependent oxidoreductase" evidence="8">
    <location>
        <begin position="27"/>
        <end position="260"/>
    </location>
</feature>
<dbReference type="PROSITE" id="PS00798">
    <property type="entry name" value="ALDOKETO_REDUCTASE_1"/>
    <property type="match status" value="1"/>
</dbReference>
<keyword evidence="2" id="KW-0521">NADP</keyword>
<dbReference type="Proteomes" id="UP000487989">
    <property type="component" value="Unassembled WGS sequence"/>
</dbReference>
<dbReference type="PANTHER" id="PTHR43827:SF3">
    <property type="entry name" value="NADP-DEPENDENT OXIDOREDUCTASE DOMAIN-CONTAINING PROTEIN"/>
    <property type="match status" value="1"/>
</dbReference>
<dbReference type="InterPro" id="IPR023210">
    <property type="entry name" value="NADP_OxRdtase_dom"/>
</dbReference>
<comment type="similarity">
    <text evidence="1">Belongs to the aldo/keto reductase family.</text>
</comment>
<protein>
    <submittedName>
        <fullName evidence="9">Aldo/keto reductase</fullName>
    </submittedName>
</protein>
<evidence type="ECO:0000256" key="5">
    <source>
        <dbReference type="PIRSR" id="PIRSR000097-1"/>
    </source>
</evidence>
<dbReference type="PRINTS" id="PR00069">
    <property type="entry name" value="ALDKETRDTASE"/>
</dbReference>
<dbReference type="Pfam" id="PF00248">
    <property type="entry name" value="Aldo_ket_red"/>
    <property type="match status" value="1"/>
</dbReference>
<evidence type="ECO:0000256" key="7">
    <source>
        <dbReference type="PIRSR" id="PIRSR000097-3"/>
    </source>
</evidence>
<dbReference type="PIRSF" id="PIRSF000097">
    <property type="entry name" value="AKR"/>
    <property type="match status" value="1"/>
</dbReference>
<comment type="caution">
    <text evidence="9">The sequence shown here is derived from an EMBL/GenBank/DDBJ whole genome shotgun (WGS) entry which is preliminary data.</text>
</comment>
<dbReference type="InterPro" id="IPR020471">
    <property type="entry name" value="AKR"/>
</dbReference>
<dbReference type="AlphaFoldDB" id="A0A6I0LST3"/>
<feature type="site" description="Lowers pKa of active site Tyr" evidence="7">
    <location>
        <position position="72"/>
    </location>
</feature>
<name>A0A6I0LST3_BACUN</name>
<dbReference type="InterPro" id="IPR018170">
    <property type="entry name" value="Aldo/ket_reductase_CS"/>
</dbReference>
<dbReference type="GO" id="GO:0016616">
    <property type="term" value="F:oxidoreductase activity, acting on the CH-OH group of donors, NAD or NADP as acceptor"/>
    <property type="evidence" value="ECO:0007669"/>
    <property type="project" value="UniProtKB-ARBA"/>
</dbReference>
<dbReference type="EMBL" id="WCTJ01000004">
    <property type="protein sequence ID" value="KAB4257719.1"/>
    <property type="molecule type" value="Genomic_DNA"/>
</dbReference>
<sequence length="284" mass="32336">MLTLNNGVEMPQFGLGTFCLPEGSVTKNAVLTALKRGYRHFDTAHAYRNERSVGAAVRESGIPREEIWITSKLWPNEYGEGKTLPAVDKMLNRLGLEYIDLIYLHQPVGDYVGAWRELEKAVAQGKVRAIGISNFDFSDALFDSLMDSAQIKPAAMQIECHPYAQRRHWQKRLQETGTVLESWFPLGGRESKGELLRDPVINRIAAAHEKTAAQIIIRWHIQEGFSVIPGTDNPEYIAENISIFDFELSKEDMEDLRALDSEKRYFTMTYEGISDRFGKYEIDD</sequence>